<dbReference type="InterPro" id="IPR050795">
    <property type="entry name" value="Asn_Synthetase"/>
</dbReference>
<dbReference type="GO" id="GO:0005524">
    <property type="term" value="F:ATP binding"/>
    <property type="evidence" value="ECO:0007669"/>
    <property type="project" value="UniProtKB-KW"/>
</dbReference>
<comment type="caution">
    <text evidence="4">The sequence shown here is derived from an EMBL/GenBank/DDBJ whole genome shotgun (WGS) entry which is preliminary data.</text>
</comment>
<dbReference type="PANTHER" id="PTHR11772">
    <property type="entry name" value="ASPARAGINE SYNTHETASE"/>
    <property type="match status" value="1"/>
</dbReference>
<dbReference type="OrthoDB" id="2304477at2759"/>
<name>A0A9N9K233_9GLOM</name>
<feature type="non-terminal residue" evidence="4">
    <location>
        <position position="88"/>
    </location>
</feature>
<dbReference type="GO" id="GO:0004066">
    <property type="term" value="F:asparagine synthase (glutamine-hydrolyzing) activity"/>
    <property type="evidence" value="ECO:0007669"/>
    <property type="project" value="TreeGrafter"/>
</dbReference>
<dbReference type="PANTHER" id="PTHR11772:SF2">
    <property type="entry name" value="ASPARAGINE SYNTHETASE [GLUTAMINE-HYDROLYZING]"/>
    <property type="match status" value="1"/>
</dbReference>
<feature type="non-terminal residue" evidence="4">
    <location>
        <position position="1"/>
    </location>
</feature>
<dbReference type="GO" id="GO:0006529">
    <property type="term" value="P:asparagine biosynthetic process"/>
    <property type="evidence" value="ECO:0007669"/>
    <property type="project" value="TreeGrafter"/>
</dbReference>
<protein>
    <submittedName>
        <fullName evidence="4">19651_t:CDS:1</fullName>
    </submittedName>
</protein>
<reference evidence="4" key="1">
    <citation type="submission" date="2021-06" db="EMBL/GenBank/DDBJ databases">
        <authorList>
            <person name="Kallberg Y."/>
            <person name="Tangrot J."/>
            <person name="Rosling A."/>
        </authorList>
    </citation>
    <scope>NUCLEOTIDE SEQUENCE</scope>
    <source>
        <strain evidence="4">MA453B</strain>
    </source>
</reference>
<dbReference type="Gene3D" id="3.60.20.10">
    <property type="entry name" value="Glutamine Phosphoribosylpyrophosphate, subunit 1, domain 1"/>
    <property type="match status" value="2"/>
</dbReference>
<organism evidence="4 5">
    <name type="scientific">Dentiscutata erythropus</name>
    <dbReference type="NCBI Taxonomy" id="1348616"/>
    <lineage>
        <taxon>Eukaryota</taxon>
        <taxon>Fungi</taxon>
        <taxon>Fungi incertae sedis</taxon>
        <taxon>Mucoromycota</taxon>
        <taxon>Glomeromycotina</taxon>
        <taxon>Glomeromycetes</taxon>
        <taxon>Diversisporales</taxon>
        <taxon>Gigasporaceae</taxon>
        <taxon>Dentiscutata</taxon>
    </lineage>
</organism>
<evidence type="ECO:0000256" key="1">
    <source>
        <dbReference type="ARBA" id="ARBA00022741"/>
    </source>
</evidence>
<evidence type="ECO:0000313" key="5">
    <source>
        <dbReference type="Proteomes" id="UP000789405"/>
    </source>
</evidence>
<feature type="domain" description="Glutamine amidotransferase type-2" evidence="3">
    <location>
        <begin position="1"/>
        <end position="88"/>
    </location>
</feature>
<sequence>IRHRGPNWGGCEISGNNIICHERLAIVGVDGNSQPLTNDDKSIILSYAEIGIDVVKRLDGMFSFVLLDTNKNRFIAVRDPIGITTLYQ</sequence>
<dbReference type="EMBL" id="CAJVPY010038777">
    <property type="protein sequence ID" value="CAG8804249.1"/>
    <property type="molecule type" value="Genomic_DNA"/>
</dbReference>
<evidence type="ECO:0000256" key="2">
    <source>
        <dbReference type="ARBA" id="ARBA00022840"/>
    </source>
</evidence>
<dbReference type="AlphaFoldDB" id="A0A9N9K233"/>
<keyword evidence="2" id="KW-0067">ATP-binding</keyword>
<dbReference type="Pfam" id="PF13537">
    <property type="entry name" value="GATase_7"/>
    <property type="match status" value="1"/>
</dbReference>
<keyword evidence="1" id="KW-0547">Nucleotide-binding</keyword>
<keyword evidence="5" id="KW-1185">Reference proteome</keyword>
<accession>A0A9N9K233</accession>
<evidence type="ECO:0000259" key="3">
    <source>
        <dbReference type="PROSITE" id="PS51278"/>
    </source>
</evidence>
<dbReference type="PROSITE" id="PS51278">
    <property type="entry name" value="GATASE_TYPE_2"/>
    <property type="match status" value="1"/>
</dbReference>
<proteinExistence type="predicted"/>
<gene>
    <name evidence="4" type="ORF">DERYTH_LOCUS24056</name>
</gene>
<dbReference type="Proteomes" id="UP000789405">
    <property type="component" value="Unassembled WGS sequence"/>
</dbReference>
<dbReference type="SUPFAM" id="SSF56235">
    <property type="entry name" value="N-terminal nucleophile aminohydrolases (Ntn hydrolases)"/>
    <property type="match status" value="1"/>
</dbReference>
<dbReference type="InterPro" id="IPR017932">
    <property type="entry name" value="GATase_2_dom"/>
</dbReference>
<dbReference type="GO" id="GO:0005829">
    <property type="term" value="C:cytosol"/>
    <property type="evidence" value="ECO:0007669"/>
    <property type="project" value="TreeGrafter"/>
</dbReference>
<evidence type="ECO:0000313" key="4">
    <source>
        <dbReference type="EMBL" id="CAG8804249.1"/>
    </source>
</evidence>
<dbReference type="InterPro" id="IPR029055">
    <property type="entry name" value="Ntn_hydrolases_N"/>
</dbReference>